<evidence type="ECO:0000256" key="2">
    <source>
        <dbReference type="ARBA" id="ARBA00022737"/>
    </source>
</evidence>
<proteinExistence type="predicted"/>
<keyword evidence="3" id="KW-0732">Signal</keyword>
<dbReference type="SUPFAM" id="SSF52047">
    <property type="entry name" value="RNI-like"/>
    <property type="match status" value="1"/>
</dbReference>
<dbReference type="Pfam" id="PF13516">
    <property type="entry name" value="LRR_6"/>
    <property type="match status" value="1"/>
</dbReference>
<dbReference type="PANTHER" id="PTHR45712:SF22">
    <property type="entry name" value="INSULIN-LIKE GROWTH FACTOR-BINDING PROTEIN COMPLEX ACID LABILE SUBUNIT"/>
    <property type="match status" value="1"/>
</dbReference>
<name>A0AA88Y8P9_PINIB</name>
<protein>
    <submittedName>
        <fullName evidence="4">Uncharacterized protein</fullName>
    </submittedName>
</protein>
<evidence type="ECO:0000256" key="1">
    <source>
        <dbReference type="ARBA" id="ARBA00022614"/>
    </source>
</evidence>
<dbReference type="Gene3D" id="3.80.10.10">
    <property type="entry name" value="Ribonuclease Inhibitor"/>
    <property type="match status" value="2"/>
</dbReference>
<dbReference type="InterPro" id="IPR050333">
    <property type="entry name" value="SLRP"/>
</dbReference>
<accession>A0AA88Y8P9</accession>
<dbReference type="Pfam" id="PF00560">
    <property type="entry name" value="LRR_1"/>
    <property type="match status" value="1"/>
</dbReference>
<reference evidence="4" key="1">
    <citation type="submission" date="2019-08" db="EMBL/GenBank/DDBJ databases">
        <title>The improved chromosome-level genome for the pearl oyster Pinctada fucata martensii using PacBio sequencing and Hi-C.</title>
        <authorList>
            <person name="Zheng Z."/>
        </authorList>
    </citation>
    <scope>NUCLEOTIDE SEQUENCE</scope>
    <source>
        <strain evidence="4">ZZ-2019</strain>
        <tissue evidence="4">Adductor muscle</tissue>
    </source>
</reference>
<feature type="chain" id="PRO_5041669395" evidence="3">
    <location>
        <begin position="17"/>
        <end position="453"/>
    </location>
</feature>
<keyword evidence="5" id="KW-1185">Reference proteome</keyword>
<dbReference type="SMART" id="SM00369">
    <property type="entry name" value="LRR_TYP"/>
    <property type="match status" value="7"/>
</dbReference>
<dbReference type="PROSITE" id="PS51450">
    <property type="entry name" value="LRR"/>
    <property type="match status" value="3"/>
</dbReference>
<dbReference type="Pfam" id="PF13855">
    <property type="entry name" value="LRR_8"/>
    <property type="match status" value="2"/>
</dbReference>
<dbReference type="SMART" id="SM00365">
    <property type="entry name" value="LRR_SD22"/>
    <property type="match status" value="5"/>
</dbReference>
<dbReference type="InterPro" id="IPR001611">
    <property type="entry name" value="Leu-rich_rpt"/>
</dbReference>
<keyword evidence="2" id="KW-0677">Repeat</keyword>
<dbReference type="Proteomes" id="UP001186944">
    <property type="component" value="Unassembled WGS sequence"/>
</dbReference>
<organism evidence="4 5">
    <name type="scientific">Pinctada imbricata</name>
    <name type="common">Atlantic pearl-oyster</name>
    <name type="synonym">Pinctada martensii</name>
    <dbReference type="NCBI Taxonomy" id="66713"/>
    <lineage>
        <taxon>Eukaryota</taxon>
        <taxon>Metazoa</taxon>
        <taxon>Spiralia</taxon>
        <taxon>Lophotrochozoa</taxon>
        <taxon>Mollusca</taxon>
        <taxon>Bivalvia</taxon>
        <taxon>Autobranchia</taxon>
        <taxon>Pteriomorphia</taxon>
        <taxon>Pterioida</taxon>
        <taxon>Pterioidea</taxon>
        <taxon>Pteriidae</taxon>
        <taxon>Pinctada</taxon>
    </lineage>
</organism>
<dbReference type="InterPro" id="IPR032675">
    <property type="entry name" value="LRR_dom_sf"/>
</dbReference>
<keyword evidence="1" id="KW-0433">Leucine-rich repeat</keyword>
<dbReference type="AlphaFoldDB" id="A0AA88Y8P9"/>
<evidence type="ECO:0000313" key="4">
    <source>
        <dbReference type="EMBL" id="KAK3095015.1"/>
    </source>
</evidence>
<evidence type="ECO:0000313" key="5">
    <source>
        <dbReference type="Proteomes" id="UP001186944"/>
    </source>
</evidence>
<dbReference type="InterPro" id="IPR003591">
    <property type="entry name" value="Leu-rich_rpt_typical-subtyp"/>
</dbReference>
<sequence length="453" mass="50736">MKIFFILALAWHVSTADDPCHPCHCINQNIACSNSGLTAVPTSTFRNLPNAKSYQMLDLSNNNISDLPQDAFANLAIQTILLNNVSLVSMHLNAFLSVSTNLTELQIADNKIKTIPTALEKLKVLQKLDIRNNPIVGSEFDDKVFQSLGNTLKEFHFGSPTISQWPLTLTHFPKLEVLDMDGSKIQWLPFTAFHGFEFTLKNLTIRNTELFQVPQAISSLVHLQTLNFDNNVNVGDNGILASAFTNPDDVSGSSSITHLSLKNNSLTTMPSVLRKLTRLQTLEMDNNQMWYISDNSVINIQSKNLSDLSLQNCNLDRIPHSLLRLSSLKSLDLTGNRIHSIELNDISQHNMTKLYLSNNPVEYVSDDAFRNMPDMTEISFAGSKLKHLPHALMNIMTSLKTINLDGCDVECTCDLTWFSGKIDLNRIQIIGDCETIEKSVEDYMIQRVPKCPP</sequence>
<dbReference type="EMBL" id="VSWD01000008">
    <property type="protein sequence ID" value="KAK3095015.1"/>
    <property type="molecule type" value="Genomic_DNA"/>
</dbReference>
<feature type="signal peptide" evidence="3">
    <location>
        <begin position="1"/>
        <end position="16"/>
    </location>
</feature>
<dbReference type="PANTHER" id="PTHR45712">
    <property type="entry name" value="AGAP008170-PA"/>
    <property type="match status" value="1"/>
</dbReference>
<gene>
    <name evidence="4" type="ORF">FSP39_009163</name>
</gene>
<comment type="caution">
    <text evidence="4">The sequence shown here is derived from an EMBL/GenBank/DDBJ whole genome shotgun (WGS) entry which is preliminary data.</text>
</comment>
<evidence type="ECO:0000256" key="3">
    <source>
        <dbReference type="SAM" id="SignalP"/>
    </source>
</evidence>